<dbReference type="OrthoDB" id="47198at2"/>
<accession>A0A4Y9QXI2</accession>
<protein>
    <submittedName>
        <fullName evidence="1">Uncharacterized protein</fullName>
    </submittedName>
</protein>
<gene>
    <name evidence="1" type="ORF">E4S40_00405</name>
</gene>
<sequence>MKFFYISSEPNQDNLFEIHDRDCPQIPNAINRDYLGPFNNGSEALRTASRNKTNVTLCGSCCQGETASIIFKDKISH</sequence>
<evidence type="ECO:0000313" key="2">
    <source>
        <dbReference type="Proteomes" id="UP000297647"/>
    </source>
</evidence>
<organism evidence="1 2">
    <name type="scientific">Algoriphagus kandeliae</name>
    <dbReference type="NCBI Taxonomy" id="2562278"/>
    <lineage>
        <taxon>Bacteria</taxon>
        <taxon>Pseudomonadati</taxon>
        <taxon>Bacteroidota</taxon>
        <taxon>Cytophagia</taxon>
        <taxon>Cytophagales</taxon>
        <taxon>Cyclobacteriaceae</taxon>
        <taxon>Algoriphagus</taxon>
    </lineage>
</organism>
<dbReference type="AlphaFoldDB" id="A0A4Y9QXI2"/>
<dbReference type="EMBL" id="SPSB01000001">
    <property type="protein sequence ID" value="TFV97151.1"/>
    <property type="molecule type" value="Genomic_DNA"/>
</dbReference>
<name>A0A4Y9QXI2_9BACT</name>
<dbReference type="RefSeq" id="WP_135069202.1">
    <property type="nucleotide sequence ID" value="NZ_SPSB01000001.1"/>
</dbReference>
<comment type="caution">
    <text evidence="1">The sequence shown here is derived from an EMBL/GenBank/DDBJ whole genome shotgun (WGS) entry which is preliminary data.</text>
</comment>
<dbReference type="Proteomes" id="UP000297647">
    <property type="component" value="Unassembled WGS sequence"/>
</dbReference>
<reference evidence="1 2" key="1">
    <citation type="submission" date="2019-03" db="EMBL/GenBank/DDBJ databases">
        <title>Algoriphagus sp. nov, a new strain isolated from root system soil of mangrove plant Kandelia.</title>
        <authorList>
            <person name="Yin Q."/>
            <person name="Wang K."/>
            <person name="Song Z."/>
        </authorList>
    </citation>
    <scope>NUCLEOTIDE SEQUENCE [LARGE SCALE GENOMIC DNA]</scope>
    <source>
        <strain evidence="1 2">XY-J91</strain>
    </source>
</reference>
<evidence type="ECO:0000313" key="1">
    <source>
        <dbReference type="EMBL" id="TFV97151.1"/>
    </source>
</evidence>
<proteinExistence type="predicted"/>
<keyword evidence="2" id="KW-1185">Reference proteome</keyword>